<dbReference type="Gene3D" id="6.10.340.10">
    <property type="match status" value="1"/>
</dbReference>
<keyword evidence="5" id="KW-0808">Transferase</keyword>
<dbReference type="SUPFAM" id="SSF158472">
    <property type="entry name" value="HAMP domain-like"/>
    <property type="match status" value="1"/>
</dbReference>
<evidence type="ECO:0000256" key="1">
    <source>
        <dbReference type="ARBA" id="ARBA00000085"/>
    </source>
</evidence>
<organism evidence="14 15">
    <name type="scientific">Nonomuraea maritima</name>
    <dbReference type="NCBI Taxonomy" id="683260"/>
    <lineage>
        <taxon>Bacteria</taxon>
        <taxon>Bacillati</taxon>
        <taxon>Actinomycetota</taxon>
        <taxon>Actinomycetes</taxon>
        <taxon>Streptosporangiales</taxon>
        <taxon>Streptosporangiaceae</taxon>
        <taxon>Nonomuraea</taxon>
    </lineage>
</organism>
<dbReference type="InterPro" id="IPR003661">
    <property type="entry name" value="HisK_dim/P_dom"/>
</dbReference>
<dbReference type="AlphaFoldDB" id="A0A1G9JFF4"/>
<evidence type="ECO:0000256" key="2">
    <source>
        <dbReference type="ARBA" id="ARBA00004236"/>
    </source>
</evidence>
<dbReference type="InterPro" id="IPR003660">
    <property type="entry name" value="HAMP_dom"/>
</dbReference>
<evidence type="ECO:0000256" key="6">
    <source>
        <dbReference type="ARBA" id="ARBA00022692"/>
    </source>
</evidence>
<dbReference type="CDD" id="cd00082">
    <property type="entry name" value="HisKA"/>
    <property type="match status" value="1"/>
</dbReference>
<evidence type="ECO:0000256" key="9">
    <source>
        <dbReference type="ARBA" id="ARBA00023012"/>
    </source>
</evidence>
<evidence type="ECO:0000256" key="3">
    <source>
        <dbReference type="ARBA" id="ARBA00012438"/>
    </source>
</evidence>
<dbReference type="SMART" id="SM00388">
    <property type="entry name" value="HisKA"/>
    <property type="match status" value="1"/>
</dbReference>
<dbReference type="PROSITE" id="PS50885">
    <property type="entry name" value="HAMP"/>
    <property type="match status" value="1"/>
</dbReference>
<name>A0A1G9JFF4_9ACTN</name>
<dbReference type="Pfam" id="PF00672">
    <property type="entry name" value="HAMP"/>
    <property type="match status" value="1"/>
</dbReference>
<dbReference type="Gene3D" id="3.30.565.10">
    <property type="entry name" value="Histidine kinase-like ATPase, C-terminal domain"/>
    <property type="match status" value="1"/>
</dbReference>
<dbReference type="SUPFAM" id="SSF55874">
    <property type="entry name" value="ATPase domain of HSP90 chaperone/DNA topoisomerase II/histidine kinase"/>
    <property type="match status" value="1"/>
</dbReference>
<comment type="catalytic activity">
    <reaction evidence="1">
        <text>ATP + protein L-histidine = ADP + protein N-phospho-L-histidine.</text>
        <dbReference type="EC" id="2.7.13.3"/>
    </reaction>
</comment>
<dbReference type="Proteomes" id="UP000198683">
    <property type="component" value="Unassembled WGS sequence"/>
</dbReference>
<dbReference type="Pfam" id="PF02518">
    <property type="entry name" value="HATPase_c"/>
    <property type="match status" value="1"/>
</dbReference>
<evidence type="ECO:0000259" key="13">
    <source>
        <dbReference type="PROSITE" id="PS50885"/>
    </source>
</evidence>
<dbReference type="EMBL" id="FNFB01000020">
    <property type="protein sequence ID" value="SDL35844.1"/>
    <property type="molecule type" value="Genomic_DNA"/>
</dbReference>
<dbReference type="GO" id="GO:0005886">
    <property type="term" value="C:plasma membrane"/>
    <property type="evidence" value="ECO:0007669"/>
    <property type="project" value="UniProtKB-SubCell"/>
</dbReference>
<dbReference type="SMART" id="SM00387">
    <property type="entry name" value="HATPase_c"/>
    <property type="match status" value="1"/>
</dbReference>
<dbReference type="SMART" id="SM00304">
    <property type="entry name" value="HAMP"/>
    <property type="match status" value="1"/>
</dbReference>
<sequence length="462" mass="49875">MFGGESVARLVPRTLRGRLTTIAMLVVAVVLVVGGAFVLSTVPDNLYGVVHSRVELAVRRTAAEAKTGQLPSELRPQARIHFLRVTTPDGRLVASTPASITDAQDAGMTTFRPDDKGTIATVQRTLRIGAEPEVRYLVKGMTVHTSSGPLIVYASSSLSDVDRALAWLDAFVFVGAPLALAIVGGITWTVVGSALRPVERISAELAEITGRDLSRRVPVPQTSDEISTLARVTNHTLDRLERSAETQRRFVADASHELRSPVAALRTQLEVAGAYPDETDWKLTGMRALAVADHLTAVIDELLLLARLDAGADAHRERVDLRRAVEEQARAREGARVPLFLRLCPTAEVFGSPLQLDRLLTNLLDNAVRHAATRVDVAMSTADGLVTMTVTDDGDGIAPEDRERVFERFTRLESARTKDSGGSGLGLALSREIVAAHGGSIVVADHWPGARFVVVLPLRRDD</sequence>
<dbReference type="InterPro" id="IPR005467">
    <property type="entry name" value="His_kinase_dom"/>
</dbReference>
<evidence type="ECO:0000256" key="8">
    <source>
        <dbReference type="ARBA" id="ARBA00022989"/>
    </source>
</evidence>
<dbReference type="PRINTS" id="PR00344">
    <property type="entry name" value="BCTRLSENSOR"/>
</dbReference>
<dbReference type="InterPro" id="IPR036097">
    <property type="entry name" value="HisK_dim/P_sf"/>
</dbReference>
<protein>
    <recommendedName>
        <fullName evidence="3">histidine kinase</fullName>
        <ecNumber evidence="3">2.7.13.3</ecNumber>
    </recommendedName>
</protein>
<dbReference type="PROSITE" id="PS50109">
    <property type="entry name" value="HIS_KIN"/>
    <property type="match status" value="1"/>
</dbReference>
<evidence type="ECO:0000256" key="4">
    <source>
        <dbReference type="ARBA" id="ARBA00022553"/>
    </source>
</evidence>
<keyword evidence="15" id="KW-1185">Reference proteome</keyword>
<dbReference type="InterPro" id="IPR036890">
    <property type="entry name" value="HATPase_C_sf"/>
</dbReference>
<dbReference type="GO" id="GO:0000155">
    <property type="term" value="F:phosphorelay sensor kinase activity"/>
    <property type="evidence" value="ECO:0007669"/>
    <property type="project" value="InterPro"/>
</dbReference>
<evidence type="ECO:0000256" key="7">
    <source>
        <dbReference type="ARBA" id="ARBA00022777"/>
    </source>
</evidence>
<keyword evidence="8 11" id="KW-1133">Transmembrane helix</keyword>
<keyword evidence="7 14" id="KW-0418">Kinase</keyword>
<feature type="transmembrane region" description="Helical" evidence="11">
    <location>
        <begin position="165"/>
        <end position="191"/>
    </location>
</feature>
<gene>
    <name evidence="14" type="ORF">SAMN05421874_12025</name>
</gene>
<dbReference type="InterPro" id="IPR003594">
    <property type="entry name" value="HATPase_dom"/>
</dbReference>
<dbReference type="PANTHER" id="PTHR45436:SF5">
    <property type="entry name" value="SENSOR HISTIDINE KINASE TRCS"/>
    <property type="match status" value="1"/>
</dbReference>
<dbReference type="CDD" id="cd00075">
    <property type="entry name" value="HATPase"/>
    <property type="match status" value="1"/>
</dbReference>
<feature type="domain" description="Histidine kinase" evidence="12">
    <location>
        <begin position="253"/>
        <end position="460"/>
    </location>
</feature>
<proteinExistence type="predicted"/>
<evidence type="ECO:0000313" key="15">
    <source>
        <dbReference type="Proteomes" id="UP000198683"/>
    </source>
</evidence>
<keyword evidence="10 11" id="KW-0472">Membrane</keyword>
<evidence type="ECO:0000313" key="14">
    <source>
        <dbReference type="EMBL" id="SDL35844.1"/>
    </source>
</evidence>
<accession>A0A1G9JFF4</accession>
<dbReference type="CDD" id="cd06225">
    <property type="entry name" value="HAMP"/>
    <property type="match status" value="1"/>
</dbReference>
<evidence type="ECO:0000256" key="5">
    <source>
        <dbReference type="ARBA" id="ARBA00022679"/>
    </source>
</evidence>
<dbReference type="EC" id="2.7.13.3" evidence="3"/>
<dbReference type="PANTHER" id="PTHR45436">
    <property type="entry name" value="SENSOR HISTIDINE KINASE YKOH"/>
    <property type="match status" value="1"/>
</dbReference>
<dbReference type="InterPro" id="IPR050428">
    <property type="entry name" value="TCS_sensor_his_kinase"/>
</dbReference>
<evidence type="ECO:0000259" key="12">
    <source>
        <dbReference type="PROSITE" id="PS50109"/>
    </source>
</evidence>
<reference evidence="14 15" key="1">
    <citation type="submission" date="2016-10" db="EMBL/GenBank/DDBJ databases">
        <authorList>
            <person name="de Groot N.N."/>
        </authorList>
    </citation>
    <scope>NUCLEOTIDE SEQUENCE [LARGE SCALE GENOMIC DNA]</scope>
    <source>
        <strain evidence="14 15">CGMCC 4.5681</strain>
    </source>
</reference>
<evidence type="ECO:0000256" key="11">
    <source>
        <dbReference type="SAM" id="Phobius"/>
    </source>
</evidence>
<keyword evidence="6 11" id="KW-0812">Transmembrane</keyword>
<dbReference type="InterPro" id="IPR004358">
    <property type="entry name" value="Sig_transdc_His_kin-like_C"/>
</dbReference>
<feature type="transmembrane region" description="Helical" evidence="11">
    <location>
        <begin position="21"/>
        <end position="42"/>
    </location>
</feature>
<keyword evidence="4" id="KW-0597">Phosphoprotein</keyword>
<feature type="domain" description="HAMP" evidence="13">
    <location>
        <begin position="192"/>
        <end position="245"/>
    </location>
</feature>
<comment type="subcellular location">
    <subcellularLocation>
        <location evidence="2">Cell membrane</location>
    </subcellularLocation>
</comment>
<dbReference type="Pfam" id="PF00512">
    <property type="entry name" value="HisKA"/>
    <property type="match status" value="1"/>
</dbReference>
<dbReference type="STRING" id="683260.SAMN05421874_12025"/>
<evidence type="ECO:0000256" key="10">
    <source>
        <dbReference type="ARBA" id="ARBA00023136"/>
    </source>
</evidence>
<keyword evidence="9" id="KW-0902">Two-component regulatory system</keyword>
<dbReference type="Gene3D" id="1.10.287.130">
    <property type="match status" value="1"/>
</dbReference>
<dbReference type="SUPFAM" id="SSF47384">
    <property type="entry name" value="Homodimeric domain of signal transducing histidine kinase"/>
    <property type="match status" value="1"/>
</dbReference>